<evidence type="ECO:0000256" key="1">
    <source>
        <dbReference type="SAM" id="MobiDB-lite"/>
    </source>
</evidence>
<name>A0A2T0PTS3_9ACTN</name>
<dbReference type="AlphaFoldDB" id="A0A2T0PTS3"/>
<evidence type="ECO:0000256" key="2">
    <source>
        <dbReference type="SAM" id="Phobius"/>
    </source>
</evidence>
<sequence>MTHHPATAAALLLVRLAAQLLPAHRRARHYEEWCADVTGAAHTGLNPLAIAAGALLSTPALHRSATTPAPATPPTTKETPMRQPPPIGVLATVQHLVHRTRPTRSTLLLAAVFTSLLAAGLGLLPLTH</sequence>
<protein>
    <submittedName>
        <fullName evidence="3">Uncharacterized protein</fullName>
    </submittedName>
</protein>
<dbReference type="RefSeq" id="WP_106252427.1">
    <property type="nucleotide sequence ID" value="NZ_PVZC01000010.1"/>
</dbReference>
<keyword evidence="4" id="KW-1185">Reference proteome</keyword>
<proteinExistence type="predicted"/>
<dbReference type="OrthoDB" id="3697515at2"/>
<accession>A0A2T0PTS3</accession>
<comment type="caution">
    <text evidence="3">The sequence shown here is derived from an EMBL/GenBank/DDBJ whole genome shotgun (WGS) entry which is preliminary data.</text>
</comment>
<evidence type="ECO:0000313" key="3">
    <source>
        <dbReference type="EMBL" id="PRX92305.1"/>
    </source>
</evidence>
<feature type="region of interest" description="Disordered" evidence="1">
    <location>
        <begin position="63"/>
        <end position="85"/>
    </location>
</feature>
<keyword evidence="2" id="KW-0472">Membrane</keyword>
<keyword evidence="2" id="KW-1133">Transmembrane helix</keyword>
<keyword evidence="2" id="KW-0812">Transmembrane</keyword>
<evidence type="ECO:0000313" key="4">
    <source>
        <dbReference type="Proteomes" id="UP000237846"/>
    </source>
</evidence>
<dbReference type="EMBL" id="PVZC01000010">
    <property type="protein sequence ID" value="PRX92305.1"/>
    <property type="molecule type" value="Genomic_DNA"/>
</dbReference>
<dbReference type="Proteomes" id="UP000237846">
    <property type="component" value="Unassembled WGS sequence"/>
</dbReference>
<feature type="transmembrane region" description="Helical" evidence="2">
    <location>
        <begin position="107"/>
        <end position="126"/>
    </location>
</feature>
<organism evidence="3 4">
    <name type="scientific">Allonocardiopsis opalescens</name>
    <dbReference type="NCBI Taxonomy" id="1144618"/>
    <lineage>
        <taxon>Bacteria</taxon>
        <taxon>Bacillati</taxon>
        <taxon>Actinomycetota</taxon>
        <taxon>Actinomycetes</taxon>
        <taxon>Streptosporangiales</taxon>
        <taxon>Allonocardiopsis</taxon>
    </lineage>
</organism>
<gene>
    <name evidence="3" type="ORF">CLV72_11065</name>
</gene>
<reference evidence="3 4" key="1">
    <citation type="submission" date="2018-03" db="EMBL/GenBank/DDBJ databases">
        <title>Genomic Encyclopedia of Archaeal and Bacterial Type Strains, Phase II (KMG-II): from individual species to whole genera.</title>
        <authorList>
            <person name="Goeker M."/>
        </authorList>
    </citation>
    <scope>NUCLEOTIDE SEQUENCE [LARGE SCALE GENOMIC DNA]</scope>
    <source>
        <strain evidence="3 4">DSM 45601</strain>
    </source>
</reference>